<reference evidence="2" key="1">
    <citation type="submission" date="2020-01" db="EMBL/GenBank/DDBJ databases">
        <authorList>
            <consortium name="DOE Joint Genome Institute"/>
            <person name="Haridas S."/>
            <person name="Albert R."/>
            <person name="Binder M."/>
            <person name="Bloem J."/>
            <person name="Labutti K."/>
            <person name="Salamov A."/>
            <person name="Andreopoulos B."/>
            <person name="Baker S.E."/>
            <person name="Barry K."/>
            <person name="Bills G."/>
            <person name="Bluhm B.H."/>
            <person name="Cannon C."/>
            <person name="Castanera R."/>
            <person name="Culley D.E."/>
            <person name="Daum C."/>
            <person name="Ezra D."/>
            <person name="Gonzalez J.B."/>
            <person name="Henrissat B."/>
            <person name="Kuo A."/>
            <person name="Liang C."/>
            <person name="Lipzen A."/>
            <person name="Lutzoni F."/>
            <person name="Magnuson J."/>
            <person name="Mondo S."/>
            <person name="Nolan M."/>
            <person name="Ohm R."/>
            <person name="Pangilinan J."/>
            <person name="Park H.-J."/>
            <person name="Ramirez L."/>
            <person name="Alfaro M."/>
            <person name="Sun H."/>
            <person name="Tritt A."/>
            <person name="Yoshinaga Y."/>
            <person name="Zwiers L.-H."/>
            <person name="Turgeon B.G."/>
            <person name="Goodwin S.B."/>
            <person name="Spatafora J.W."/>
            <person name="Crous P.W."/>
            <person name="Grigoriev I.V."/>
        </authorList>
    </citation>
    <scope>NUCLEOTIDE SEQUENCE</scope>
    <source>
        <strain evidence="2">IPT5</strain>
    </source>
</reference>
<dbReference type="AlphaFoldDB" id="A0A6A7AQV6"/>
<dbReference type="PANTHER" id="PTHR33112">
    <property type="entry name" value="DOMAIN PROTEIN, PUTATIVE-RELATED"/>
    <property type="match status" value="1"/>
</dbReference>
<feature type="non-terminal residue" evidence="2">
    <location>
        <position position="1"/>
    </location>
</feature>
<name>A0A6A7AQV6_9PLEO</name>
<keyword evidence="3" id="KW-1185">Reference proteome</keyword>
<dbReference type="Pfam" id="PF06985">
    <property type="entry name" value="HET"/>
    <property type="match status" value="1"/>
</dbReference>
<feature type="domain" description="Heterokaryon incompatibility" evidence="1">
    <location>
        <begin position="1"/>
        <end position="105"/>
    </location>
</feature>
<feature type="non-terminal residue" evidence="2">
    <location>
        <position position="150"/>
    </location>
</feature>
<evidence type="ECO:0000313" key="3">
    <source>
        <dbReference type="Proteomes" id="UP000799423"/>
    </source>
</evidence>
<sequence length="150" mass="17188">YITLSHCWGNLSDTQKKSFCTSQENLSSRCSGFHVSELPKTFQDAVKVTRALGLSYLWIDSLCIVQSGDNGADWKRESVQMKDIYSQAYMTIAATAAADSLSGFLDRHYQPEYIFVRDKAPLNQRGWVTQEMVLSRRTVYFSPNQMYWTC</sequence>
<accession>A0A6A7AQV6</accession>
<dbReference type="OrthoDB" id="2958217at2759"/>
<dbReference type="InterPro" id="IPR010730">
    <property type="entry name" value="HET"/>
</dbReference>
<dbReference type="EMBL" id="MU006365">
    <property type="protein sequence ID" value="KAF2844737.1"/>
    <property type="molecule type" value="Genomic_DNA"/>
</dbReference>
<gene>
    <name evidence="2" type="ORF">T440DRAFT_381197</name>
</gene>
<evidence type="ECO:0000259" key="1">
    <source>
        <dbReference type="Pfam" id="PF06985"/>
    </source>
</evidence>
<dbReference type="Proteomes" id="UP000799423">
    <property type="component" value="Unassembled WGS sequence"/>
</dbReference>
<organism evidence="2 3">
    <name type="scientific">Plenodomus tracheiphilus IPT5</name>
    <dbReference type="NCBI Taxonomy" id="1408161"/>
    <lineage>
        <taxon>Eukaryota</taxon>
        <taxon>Fungi</taxon>
        <taxon>Dikarya</taxon>
        <taxon>Ascomycota</taxon>
        <taxon>Pezizomycotina</taxon>
        <taxon>Dothideomycetes</taxon>
        <taxon>Pleosporomycetidae</taxon>
        <taxon>Pleosporales</taxon>
        <taxon>Pleosporineae</taxon>
        <taxon>Leptosphaeriaceae</taxon>
        <taxon>Plenodomus</taxon>
    </lineage>
</organism>
<evidence type="ECO:0000313" key="2">
    <source>
        <dbReference type="EMBL" id="KAF2844737.1"/>
    </source>
</evidence>
<proteinExistence type="predicted"/>
<protein>
    <submittedName>
        <fullName evidence="2">Heterokaryon incompatibility</fullName>
    </submittedName>
</protein>
<dbReference type="PANTHER" id="PTHR33112:SF10">
    <property type="entry name" value="TOL"/>
    <property type="match status" value="1"/>
</dbReference>